<dbReference type="GO" id="GO:0019853">
    <property type="term" value="P:L-ascorbic acid biosynthetic process"/>
    <property type="evidence" value="ECO:0007669"/>
    <property type="project" value="TreeGrafter"/>
</dbReference>
<gene>
    <name evidence="4" type="ORF">B0H16DRAFT_1490365</name>
</gene>
<dbReference type="InterPro" id="IPR005511">
    <property type="entry name" value="SMP-30"/>
</dbReference>
<dbReference type="PANTHER" id="PTHR10907:SF47">
    <property type="entry name" value="REGUCALCIN"/>
    <property type="match status" value="1"/>
</dbReference>
<keyword evidence="2" id="KW-0862">Zinc</keyword>
<dbReference type="GO" id="GO:0005509">
    <property type="term" value="F:calcium ion binding"/>
    <property type="evidence" value="ECO:0007669"/>
    <property type="project" value="TreeGrafter"/>
</dbReference>
<organism evidence="4 5">
    <name type="scientific">Mycena metata</name>
    <dbReference type="NCBI Taxonomy" id="1033252"/>
    <lineage>
        <taxon>Eukaryota</taxon>
        <taxon>Fungi</taxon>
        <taxon>Dikarya</taxon>
        <taxon>Basidiomycota</taxon>
        <taxon>Agaricomycotina</taxon>
        <taxon>Agaricomycetes</taxon>
        <taxon>Agaricomycetidae</taxon>
        <taxon>Agaricales</taxon>
        <taxon>Marasmiineae</taxon>
        <taxon>Mycenaceae</taxon>
        <taxon>Mycena</taxon>
    </lineage>
</organism>
<protein>
    <submittedName>
        <fullName evidence="4">SMP-30/Gluconolaconase/LRE-like region-domain-containing protein</fullName>
    </submittedName>
</protein>
<keyword evidence="5" id="KW-1185">Reference proteome</keyword>
<dbReference type="PRINTS" id="PR01790">
    <property type="entry name" value="SMP30FAMILY"/>
</dbReference>
<dbReference type="GO" id="GO:0004341">
    <property type="term" value="F:gluconolactonase activity"/>
    <property type="evidence" value="ECO:0007669"/>
    <property type="project" value="TreeGrafter"/>
</dbReference>
<accession>A0AAD7KII7</accession>
<dbReference type="InterPro" id="IPR011042">
    <property type="entry name" value="6-blade_b-propeller_TolB-like"/>
</dbReference>
<keyword evidence="2" id="KW-0479">Metal-binding</keyword>
<feature type="domain" description="SMP-30/Gluconolactonase/LRE-like region" evidence="3">
    <location>
        <begin position="8"/>
        <end position="120"/>
    </location>
</feature>
<evidence type="ECO:0000256" key="1">
    <source>
        <dbReference type="ARBA" id="ARBA00008853"/>
    </source>
</evidence>
<comment type="cofactor">
    <cofactor evidence="2">
        <name>Zn(2+)</name>
        <dbReference type="ChEBI" id="CHEBI:29105"/>
    </cofactor>
    <text evidence="2">Binds 1 divalent metal cation per subunit.</text>
</comment>
<dbReference type="EMBL" id="JARKIB010000001">
    <property type="protein sequence ID" value="KAJ7786413.1"/>
    <property type="molecule type" value="Genomic_DNA"/>
</dbReference>
<dbReference type="Proteomes" id="UP001215598">
    <property type="component" value="Unassembled WGS sequence"/>
</dbReference>
<dbReference type="PANTHER" id="PTHR10907">
    <property type="entry name" value="REGUCALCIN"/>
    <property type="match status" value="1"/>
</dbReference>
<sequence>MLDVDGTSIVADPGPFTDSNGLGWSPDDKIFYFTDSRANLIYAYDYDDGKLANRRLFVDAIALGESRTSYCDGFWGGSKIVRFSPTGSIDLEVLFPTVLNVTSCAFGGANNDQLYVTSAHCKASGEEERQTEFPNSGHVFVVDVSDIARGVVRHKFGP</sequence>
<evidence type="ECO:0000313" key="4">
    <source>
        <dbReference type="EMBL" id="KAJ7786413.1"/>
    </source>
</evidence>
<proteinExistence type="inferred from homology"/>
<evidence type="ECO:0000313" key="5">
    <source>
        <dbReference type="Proteomes" id="UP001215598"/>
    </source>
</evidence>
<dbReference type="InterPro" id="IPR013658">
    <property type="entry name" value="SGL"/>
</dbReference>
<comment type="similarity">
    <text evidence="1">Belongs to the SMP-30/CGR1 family.</text>
</comment>
<dbReference type="SUPFAM" id="SSF63829">
    <property type="entry name" value="Calcium-dependent phosphotriesterase"/>
    <property type="match status" value="1"/>
</dbReference>
<evidence type="ECO:0000256" key="2">
    <source>
        <dbReference type="PIRSR" id="PIRSR605511-2"/>
    </source>
</evidence>
<comment type="caution">
    <text evidence="4">The sequence shown here is derived from an EMBL/GenBank/DDBJ whole genome shotgun (WGS) entry which is preliminary data.</text>
</comment>
<evidence type="ECO:0000259" key="3">
    <source>
        <dbReference type="Pfam" id="PF08450"/>
    </source>
</evidence>
<feature type="binding site" evidence="2">
    <location>
        <position position="20"/>
    </location>
    <ligand>
        <name>a divalent metal cation</name>
        <dbReference type="ChEBI" id="CHEBI:60240"/>
    </ligand>
</feature>
<dbReference type="AlphaFoldDB" id="A0AAD7KII7"/>
<reference evidence="4" key="1">
    <citation type="submission" date="2023-03" db="EMBL/GenBank/DDBJ databases">
        <title>Massive genome expansion in bonnet fungi (Mycena s.s.) driven by repeated elements and novel gene families across ecological guilds.</title>
        <authorList>
            <consortium name="Lawrence Berkeley National Laboratory"/>
            <person name="Harder C.B."/>
            <person name="Miyauchi S."/>
            <person name="Viragh M."/>
            <person name="Kuo A."/>
            <person name="Thoen E."/>
            <person name="Andreopoulos B."/>
            <person name="Lu D."/>
            <person name="Skrede I."/>
            <person name="Drula E."/>
            <person name="Henrissat B."/>
            <person name="Morin E."/>
            <person name="Kohler A."/>
            <person name="Barry K."/>
            <person name="LaButti K."/>
            <person name="Morin E."/>
            <person name="Salamov A."/>
            <person name="Lipzen A."/>
            <person name="Mereny Z."/>
            <person name="Hegedus B."/>
            <person name="Baldrian P."/>
            <person name="Stursova M."/>
            <person name="Weitz H."/>
            <person name="Taylor A."/>
            <person name="Grigoriev I.V."/>
            <person name="Nagy L.G."/>
            <person name="Martin F."/>
            <person name="Kauserud H."/>
        </authorList>
    </citation>
    <scope>NUCLEOTIDE SEQUENCE</scope>
    <source>
        <strain evidence="4">CBHHK182m</strain>
    </source>
</reference>
<dbReference type="Gene3D" id="2.120.10.30">
    <property type="entry name" value="TolB, C-terminal domain"/>
    <property type="match status" value="1"/>
</dbReference>
<dbReference type="Pfam" id="PF08450">
    <property type="entry name" value="SGL"/>
    <property type="match status" value="1"/>
</dbReference>
<name>A0AAD7KII7_9AGAR</name>